<keyword evidence="2" id="KW-1133">Transmembrane helix</keyword>
<feature type="transmembrane region" description="Helical" evidence="2">
    <location>
        <begin position="227"/>
        <end position="245"/>
    </location>
</feature>
<feature type="region of interest" description="Disordered" evidence="1">
    <location>
        <begin position="197"/>
        <end position="217"/>
    </location>
</feature>
<protein>
    <submittedName>
        <fullName evidence="3">Uncharacterized protein</fullName>
    </submittedName>
</protein>
<name>A0A160P1U6_STRLU</name>
<evidence type="ECO:0000256" key="2">
    <source>
        <dbReference type="SAM" id="Phobius"/>
    </source>
</evidence>
<dbReference type="AlphaFoldDB" id="A0A160P1U6"/>
<keyword evidence="4" id="KW-1185">Reference proteome</keyword>
<organism evidence="3 4">
    <name type="scientific">Streptomyces laurentii</name>
    <dbReference type="NCBI Taxonomy" id="39478"/>
    <lineage>
        <taxon>Bacteria</taxon>
        <taxon>Bacillati</taxon>
        <taxon>Actinomycetota</taxon>
        <taxon>Actinomycetes</taxon>
        <taxon>Kitasatosporales</taxon>
        <taxon>Streptomycetaceae</taxon>
        <taxon>Streptomyces</taxon>
    </lineage>
</organism>
<feature type="transmembrane region" description="Helical" evidence="2">
    <location>
        <begin position="453"/>
        <end position="472"/>
    </location>
</feature>
<keyword evidence="2" id="KW-0812">Transmembrane</keyword>
<feature type="region of interest" description="Disordered" evidence="1">
    <location>
        <begin position="587"/>
        <end position="617"/>
    </location>
</feature>
<feature type="transmembrane region" description="Helical" evidence="2">
    <location>
        <begin position="335"/>
        <end position="353"/>
    </location>
</feature>
<feature type="compositionally biased region" description="Pro residues" evidence="1">
    <location>
        <begin position="590"/>
        <end position="617"/>
    </location>
</feature>
<keyword evidence="2" id="KW-0472">Membrane</keyword>
<sequence>MSEGSESTGDTHRATALDLPETKAALAAYQARARQSAGGGALSVIAGAVLFATLGDDGLGGDVATGCVMVGVLAIVLGLFSLAAARRMRHALDAGPWIAYPALIVPRGTFAAKIVLGDPATGSAFPLVIRTIQQRYDLAQPDASGVMWWCGDPLRGGVLSQPGGGSLVWTAPVRGARARRLTVGWATEGGLLGRPVPVQPQAGSLPPGVSLRKAAPPTASRRRRTGVWRWVVLLSAAVLGTGIWFEQAARNDPAVDVTIRSVRPDHSCTVTWQDPFDGVTRTGPFRCADDADPDAYRWDSAFVVSYGPWKGEIYPVVERGDYISDAEDSVVMMELGGMLALLVGLVGGTVSFVRRRRLRRLGPVPLGPVPLAAPAGHTPAPAPEVTYALLASRVWTGKRPRRPRRPEPDFRQGVPWWRVPTLRRASGLSAFLIGLVAAPFMVAAAWFEEGFQIRLGCAFVLIGTVVNGIRFVRSGRPAVRLFARAAAAPVPVPKRYVLLGHQGSSAPFLAVFPAHGGPDDRPEGLLRLLPYNLPDAPTGSLELRGWLDLAVDGSPVVMTRADGRALWPMDLYLEAGTPGFNALLERLAPPSAPSAPSAPPDSPTPPDSPVPPVTPLR</sequence>
<feature type="transmembrane region" description="Helical" evidence="2">
    <location>
        <begin position="428"/>
        <end position="447"/>
    </location>
</feature>
<feature type="transmembrane region" description="Helical" evidence="2">
    <location>
        <begin position="63"/>
        <end position="85"/>
    </location>
</feature>
<dbReference type="Proteomes" id="UP000217676">
    <property type="component" value="Chromosome"/>
</dbReference>
<evidence type="ECO:0000313" key="4">
    <source>
        <dbReference type="Proteomes" id="UP000217676"/>
    </source>
</evidence>
<accession>A0A160P1U6</accession>
<evidence type="ECO:0000313" key="3">
    <source>
        <dbReference type="EMBL" id="BAU84373.1"/>
    </source>
</evidence>
<dbReference type="KEGG" id="slau:SLA_3464"/>
<proteinExistence type="predicted"/>
<reference evidence="3 4" key="1">
    <citation type="journal article" date="2016" name="Genome Announc.">
        <title>Complete Genome Sequence of Thiostrepton-Producing Streptomyces laurentii ATCC 31255.</title>
        <authorList>
            <person name="Doi K."/>
            <person name="Fujino Y."/>
            <person name="Nagayoshi Y."/>
            <person name="Ohshima T."/>
            <person name="Ogata S."/>
        </authorList>
    </citation>
    <scope>NUCLEOTIDE SEQUENCE [LARGE SCALE GENOMIC DNA]</scope>
    <source>
        <strain evidence="3 4">ATCC 31255</strain>
    </source>
</reference>
<evidence type="ECO:0000256" key="1">
    <source>
        <dbReference type="SAM" id="MobiDB-lite"/>
    </source>
</evidence>
<gene>
    <name evidence="3" type="ORF">SLA_3464</name>
</gene>
<dbReference type="EMBL" id="AP017424">
    <property type="protein sequence ID" value="BAU84373.1"/>
    <property type="molecule type" value="Genomic_DNA"/>
</dbReference>